<dbReference type="AlphaFoldDB" id="A0A1I5Q0E0"/>
<keyword evidence="1" id="KW-0812">Transmembrane</keyword>
<keyword evidence="1" id="KW-0472">Membrane</keyword>
<feature type="transmembrane region" description="Helical" evidence="1">
    <location>
        <begin position="20"/>
        <end position="38"/>
    </location>
</feature>
<reference evidence="3" key="1">
    <citation type="submission" date="2016-10" db="EMBL/GenBank/DDBJ databases">
        <authorList>
            <person name="Varghese N."/>
            <person name="Submissions S."/>
        </authorList>
    </citation>
    <scope>NUCLEOTIDE SEQUENCE [LARGE SCALE GENOMIC DNA]</scope>
    <source>
        <strain evidence="3">P18</strain>
    </source>
</reference>
<evidence type="ECO:0000313" key="3">
    <source>
        <dbReference type="Proteomes" id="UP000182624"/>
    </source>
</evidence>
<sequence length="517" mass="60079">MWLATNKEYGEIMVRQRAVFMYATLFLFLVFLYGYVGYSSYGYDDEFYTIADVESYPTFAQQLAINNSVDIHPPGSYLICLFLWKITSDWHLVRMISGIVNAVFIFLFWKLCIVNRLDNTNGILVNTIFSFLVTCLNPAILMWGTSIRWFTYVFPCVCVLGLLMNHSKINKWLFWEMVYVVYAWIFYLENTTAIIIAISFMVLLFQRKEQIKEEILPIVLFGLATLFIMAHQFYIFFTVRVNNYGYDRAKGGILKGVIYGAENMLCGQGVMPVSIWGIFLIFANLILFISFVLNIKKIVSNEYNQFFLGTYIIYMVSGLGALRNYTGIFPLQGFFVSVVFANMHKKVVKNIVLVLTVLGTVGGLYNVITHTDTTKNQWNMPFAEVIDYIHDNTEDVDSTLVISKDAVIIYYLRNEGYNVILLEGYQQFEQQQLNPNWKDIWENWDGDVFALTTFEPTGRNNKEYAEYLETLEGYKQQAEHVEFGYDRYAWFKRFLDPGLSDTYLDLYRINSGSSDDE</sequence>
<dbReference type="EMBL" id="FOXO01000001">
    <property type="protein sequence ID" value="SFP39798.1"/>
    <property type="molecule type" value="Genomic_DNA"/>
</dbReference>
<evidence type="ECO:0000313" key="2">
    <source>
        <dbReference type="EMBL" id="SFP39798.1"/>
    </source>
</evidence>
<protein>
    <recommendedName>
        <fullName evidence="4">Glycosyltransferase RgtA/B/C/D-like domain-containing protein</fullName>
    </recommendedName>
</protein>
<keyword evidence="3" id="KW-1185">Reference proteome</keyword>
<feature type="transmembrane region" description="Helical" evidence="1">
    <location>
        <begin position="273"/>
        <end position="293"/>
    </location>
</feature>
<feature type="transmembrane region" description="Helical" evidence="1">
    <location>
        <begin position="305"/>
        <end position="322"/>
    </location>
</feature>
<gene>
    <name evidence="2" type="ORF">SAMN04487928_101242</name>
</gene>
<feature type="transmembrane region" description="Helical" evidence="1">
    <location>
        <begin position="351"/>
        <end position="368"/>
    </location>
</feature>
<evidence type="ECO:0000256" key="1">
    <source>
        <dbReference type="SAM" id="Phobius"/>
    </source>
</evidence>
<name>A0A1I5Q0E0_9FIRM</name>
<organism evidence="2 3">
    <name type="scientific">Butyrivibrio proteoclasticus</name>
    <dbReference type="NCBI Taxonomy" id="43305"/>
    <lineage>
        <taxon>Bacteria</taxon>
        <taxon>Bacillati</taxon>
        <taxon>Bacillota</taxon>
        <taxon>Clostridia</taxon>
        <taxon>Lachnospirales</taxon>
        <taxon>Lachnospiraceae</taxon>
        <taxon>Butyrivibrio</taxon>
    </lineage>
</organism>
<feature type="transmembrane region" description="Helical" evidence="1">
    <location>
        <begin position="179"/>
        <end position="203"/>
    </location>
</feature>
<evidence type="ECO:0008006" key="4">
    <source>
        <dbReference type="Google" id="ProtNLM"/>
    </source>
</evidence>
<feature type="transmembrane region" description="Helical" evidence="1">
    <location>
        <begin position="123"/>
        <end position="142"/>
    </location>
</feature>
<feature type="transmembrane region" description="Helical" evidence="1">
    <location>
        <begin position="92"/>
        <end position="111"/>
    </location>
</feature>
<accession>A0A1I5Q0E0</accession>
<dbReference type="Proteomes" id="UP000182624">
    <property type="component" value="Unassembled WGS sequence"/>
</dbReference>
<feature type="transmembrane region" description="Helical" evidence="1">
    <location>
        <begin position="215"/>
        <end position="237"/>
    </location>
</feature>
<proteinExistence type="predicted"/>
<keyword evidence="1" id="KW-1133">Transmembrane helix</keyword>